<dbReference type="AlphaFoldDB" id="A0A484YXV5"/>
<evidence type="ECO:0000313" key="1">
    <source>
        <dbReference type="EMBL" id="VFS41112.1"/>
    </source>
</evidence>
<accession>A0A484YXV5</accession>
<dbReference type="EMBL" id="CAADIW010000050">
    <property type="protein sequence ID" value="VFS41112.1"/>
    <property type="molecule type" value="Genomic_DNA"/>
</dbReference>
<protein>
    <submittedName>
        <fullName evidence="1">Uncharacterized protein</fullName>
    </submittedName>
</protein>
<evidence type="ECO:0000313" key="2">
    <source>
        <dbReference type="Proteomes" id="UP000351155"/>
    </source>
</evidence>
<sequence>MHRTKFERLKDDLIGEAVLTILKENGPITFASLANRLLAMANVESNDERKNALIAAEDEVRQRITGVSKDRGRVIGDYDVGPNSFTFLKKTRFLRPTKNTNLRPTR</sequence>
<reference evidence="1 2" key="1">
    <citation type="submission" date="2019-03" db="EMBL/GenBank/DDBJ databases">
        <authorList>
            <consortium name="Pathogen Informatics"/>
        </authorList>
    </citation>
    <scope>NUCLEOTIDE SEQUENCE [LARGE SCALE GENOMIC DNA]</scope>
    <source>
        <strain evidence="1 2">NCTC12126</strain>
    </source>
</reference>
<dbReference type="Proteomes" id="UP000351155">
    <property type="component" value="Unassembled WGS sequence"/>
</dbReference>
<organism evidence="1 2">
    <name type="scientific">Enterobacter cancerogenus</name>
    <dbReference type="NCBI Taxonomy" id="69218"/>
    <lineage>
        <taxon>Bacteria</taxon>
        <taxon>Pseudomonadati</taxon>
        <taxon>Pseudomonadota</taxon>
        <taxon>Gammaproteobacteria</taxon>
        <taxon>Enterobacterales</taxon>
        <taxon>Enterobacteriaceae</taxon>
        <taxon>Enterobacter</taxon>
        <taxon>Enterobacter cloacae complex</taxon>
    </lineage>
</organism>
<gene>
    <name evidence="1" type="ORF">NCTC12126_04427</name>
</gene>
<proteinExistence type="predicted"/>
<name>A0A484YXV5_9ENTR</name>